<evidence type="ECO:0000256" key="1">
    <source>
        <dbReference type="SAM" id="Phobius"/>
    </source>
</evidence>
<sequence>MTQSLRRVLRCTPESVALLSNGIHHVFSFLLRLVLLLFLLRLLGLQILIAPCYKFPEHLIDLLYSRLYSLDPVVLLINGILRFFFLNGCVPRSWRGGWAISRREGWSIWRDGFSVSWSPGVSVVWRGGVVVSWSDGFSVVWRGRVVVSGCGGVSVSWSGGVSKCWKGGCIPKCSGATVWFIWRAGCVLWRAGCVLWRARCVQWRAGCIQGRT</sequence>
<accession>A0A6A6Q051</accession>
<proteinExistence type="predicted"/>
<dbReference type="EMBL" id="MU001633">
    <property type="protein sequence ID" value="KAF2485780.1"/>
    <property type="molecule type" value="Genomic_DNA"/>
</dbReference>
<feature type="transmembrane region" description="Helical" evidence="1">
    <location>
        <begin position="29"/>
        <end position="51"/>
    </location>
</feature>
<feature type="transmembrane region" description="Helical" evidence="1">
    <location>
        <begin position="63"/>
        <end position="85"/>
    </location>
</feature>
<reference evidence="2" key="1">
    <citation type="journal article" date="2020" name="Stud. Mycol.">
        <title>101 Dothideomycetes genomes: a test case for predicting lifestyles and emergence of pathogens.</title>
        <authorList>
            <person name="Haridas S."/>
            <person name="Albert R."/>
            <person name="Binder M."/>
            <person name="Bloem J."/>
            <person name="Labutti K."/>
            <person name="Salamov A."/>
            <person name="Andreopoulos B."/>
            <person name="Baker S."/>
            <person name="Barry K."/>
            <person name="Bills G."/>
            <person name="Bluhm B."/>
            <person name="Cannon C."/>
            <person name="Castanera R."/>
            <person name="Culley D."/>
            <person name="Daum C."/>
            <person name="Ezra D."/>
            <person name="Gonzalez J."/>
            <person name="Henrissat B."/>
            <person name="Kuo A."/>
            <person name="Liang C."/>
            <person name="Lipzen A."/>
            <person name="Lutzoni F."/>
            <person name="Magnuson J."/>
            <person name="Mondo S."/>
            <person name="Nolan M."/>
            <person name="Ohm R."/>
            <person name="Pangilinan J."/>
            <person name="Park H.-J."/>
            <person name="Ramirez L."/>
            <person name="Alfaro M."/>
            <person name="Sun H."/>
            <person name="Tritt A."/>
            <person name="Yoshinaga Y."/>
            <person name="Zwiers L.-H."/>
            <person name="Turgeon B."/>
            <person name="Goodwin S."/>
            <person name="Spatafora J."/>
            <person name="Crous P."/>
            <person name="Grigoriev I."/>
        </authorList>
    </citation>
    <scope>NUCLEOTIDE SEQUENCE</scope>
    <source>
        <strain evidence="2">CBS 113389</strain>
    </source>
</reference>
<name>A0A6A6Q051_9PEZI</name>
<keyword evidence="1" id="KW-0812">Transmembrane</keyword>
<keyword evidence="3" id="KW-1185">Reference proteome</keyword>
<gene>
    <name evidence="2" type="ORF">BDY17DRAFT_294228</name>
</gene>
<dbReference type="Proteomes" id="UP000799767">
    <property type="component" value="Unassembled WGS sequence"/>
</dbReference>
<dbReference type="AlphaFoldDB" id="A0A6A6Q051"/>
<keyword evidence="1" id="KW-0472">Membrane</keyword>
<evidence type="ECO:0000313" key="3">
    <source>
        <dbReference type="Proteomes" id="UP000799767"/>
    </source>
</evidence>
<dbReference type="GeneID" id="54474114"/>
<protein>
    <submittedName>
        <fullName evidence="2">Uncharacterized protein</fullName>
    </submittedName>
</protein>
<evidence type="ECO:0000313" key="2">
    <source>
        <dbReference type="EMBL" id="KAF2485780.1"/>
    </source>
</evidence>
<dbReference type="RefSeq" id="XP_033592349.1">
    <property type="nucleotide sequence ID" value="XM_033733112.1"/>
</dbReference>
<keyword evidence="1" id="KW-1133">Transmembrane helix</keyword>
<organism evidence="2 3">
    <name type="scientific">Neohortaea acidophila</name>
    <dbReference type="NCBI Taxonomy" id="245834"/>
    <lineage>
        <taxon>Eukaryota</taxon>
        <taxon>Fungi</taxon>
        <taxon>Dikarya</taxon>
        <taxon>Ascomycota</taxon>
        <taxon>Pezizomycotina</taxon>
        <taxon>Dothideomycetes</taxon>
        <taxon>Dothideomycetidae</taxon>
        <taxon>Mycosphaerellales</taxon>
        <taxon>Teratosphaeriaceae</taxon>
        <taxon>Neohortaea</taxon>
    </lineage>
</organism>